<feature type="compositionally biased region" description="Polar residues" evidence="1">
    <location>
        <begin position="186"/>
        <end position="199"/>
    </location>
</feature>
<dbReference type="EMBL" id="UZAI01001010">
    <property type="protein sequence ID" value="VDO58280.1"/>
    <property type="molecule type" value="Genomic_DNA"/>
</dbReference>
<accession>A0A183LI79</accession>
<evidence type="ECO:0000313" key="2">
    <source>
        <dbReference type="EMBL" id="VDO58280.1"/>
    </source>
</evidence>
<keyword evidence="3" id="KW-1185">Reference proteome</keyword>
<feature type="region of interest" description="Disordered" evidence="1">
    <location>
        <begin position="186"/>
        <end position="212"/>
    </location>
</feature>
<evidence type="ECO:0000256" key="1">
    <source>
        <dbReference type="SAM" id="MobiDB-lite"/>
    </source>
</evidence>
<sequence>MASSGIQDAHSVSFGTRLLDVPASQSSGSLRNSNPVPFASNASALSICKWLSGVSSEVDNVMAFEANVTESDSVNEHQFWDADPLLSTKSFSLDVPRFDQPNDTNLTGSGGSSPGRYSEGFRKSSIVKQHQYLPSRVSPSSFSPRMNEPMFYTHATKNIPYEEKHMTDIHYPTQINTKDLYNVGSSYPTNLNERSPSTSGRRRISPFENYSSRPRLTNTNRMLPKPVSYITYYLTKILIVE</sequence>
<feature type="region of interest" description="Disordered" evidence="1">
    <location>
        <begin position="99"/>
        <end position="119"/>
    </location>
</feature>
<dbReference type="Proteomes" id="UP000277204">
    <property type="component" value="Unassembled WGS sequence"/>
</dbReference>
<reference evidence="2 3" key="1">
    <citation type="submission" date="2018-11" db="EMBL/GenBank/DDBJ databases">
        <authorList>
            <consortium name="Pathogen Informatics"/>
        </authorList>
    </citation>
    <scope>NUCLEOTIDE SEQUENCE [LARGE SCALE GENOMIC DNA]</scope>
    <source>
        <strain evidence="2 3">Zambia</strain>
    </source>
</reference>
<name>A0A183LI79_9TREM</name>
<organism evidence="2 3">
    <name type="scientific">Schistosoma margrebowiei</name>
    <dbReference type="NCBI Taxonomy" id="48269"/>
    <lineage>
        <taxon>Eukaryota</taxon>
        <taxon>Metazoa</taxon>
        <taxon>Spiralia</taxon>
        <taxon>Lophotrochozoa</taxon>
        <taxon>Platyhelminthes</taxon>
        <taxon>Trematoda</taxon>
        <taxon>Digenea</taxon>
        <taxon>Strigeidida</taxon>
        <taxon>Schistosomatoidea</taxon>
        <taxon>Schistosomatidae</taxon>
        <taxon>Schistosoma</taxon>
    </lineage>
</organism>
<proteinExistence type="predicted"/>
<evidence type="ECO:0000313" key="3">
    <source>
        <dbReference type="Proteomes" id="UP000277204"/>
    </source>
</evidence>
<gene>
    <name evidence="2" type="ORF">SMRZ_LOCUS3504</name>
</gene>
<dbReference type="AlphaFoldDB" id="A0A183LI79"/>
<protein>
    <submittedName>
        <fullName evidence="2">Uncharacterized protein</fullName>
    </submittedName>
</protein>